<comment type="caution">
    <text evidence="1">The sequence shown here is derived from an EMBL/GenBank/DDBJ whole genome shotgun (WGS) entry which is preliminary data.</text>
</comment>
<sequence length="112" mass="13081">MSDPLPEELNDLIDKIIRHTNQIQVSRLQDKDENLSSLTDEYSYSEFFSNNISKLKNMEVNTLETNKSYLLNDKTELQETDESNNAELHEPEENSDIIFDNWIKAIQKSLES</sequence>
<evidence type="ECO:0000313" key="1">
    <source>
        <dbReference type="EMBL" id="CAG8798079.1"/>
    </source>
</evidence>
<gene>
    <name evidence="1" type="ORF">GMARGA_LOCUS22527</name>
</gene>
<name>A0ABN7VTL3_GIGMA</name>
<organism evidence="1 2">
    <name type="scientific">Gigaspora margarita</name>
    <dbReference type="NCBI Taxonomy" id="4874"/>
    <lineage>
        <taxon>Eukaryota</taxon>
        <taxon>Fungi</taxon>
        <taxon>Fungi incertae sedis</taxon>
        <taxon>Mucoromycota</taxon>
        <taxon>Glomeromycotina</taxon>
        <taxon>Glomeromycetes</taxon>
        <taxon>Diversisporales</taxon>
        <taxon>Gigasporaceae</taxon>
        <taxon>Gigaspora</taxon>
    </lineage>
</organism>
<keyword evidence="2" id="KW-1185">Reference proteome</keyword>
<proteinExistence type="predicted"/>
<dbReference type="Proteomes" id="UP000789901">
    <property type="component" value="Unassembled WGS sequence"/>
</dbReference>
<evidence type="ECO:0000313" key="2">
    <source>
        <dbReference type="Proteomes" id="UP000789901"/>
    </source>
</evidence>
<dbReference type="EMBL" id="CAJVQB010021830">
    <property type="protein sequence ID" value="CAG8798079.1"/>
    <property type="molecule type" value="Genomic_DNA"/>
</dbReference>
<feature type="non-terminal residue" evidence="1">
    <location>
        <position position="112"/>
    </location>
</feature>
<protein>
    <submittedName>
        <fullName evidence="1">38086_t:CDS:1</fullName>
    </submittedName>
</protein>
<accession>A0ABN7VTL3</accession>
<reference evidence="1 2" key="1">
    <citation type="submission" date="2021-06" db="EMBL/GenBank/DDBJ databases">
        <authorList>
            <person name="Kallberg Y."/>
            <person name="Tangrot J."/>
            <person name="Rosling A."/>
        </authorList>
    </citation>
    <scope>NUCLEOTIDE SEQUENCE [LARGE SCALE GENOMIC DNA]</scope>
    <source>
        <strain evidence="1 2">120-4 pot B 10/14</strain>
    </source>
</reference>